<evidence type="ECO:0000256" key="7">
    <source>
        <dbReference type="SAM" id="MobiDB-lite"/>
    </source>
</evidence>
<evidence type="ECO:0000313" key="9">
    <source>
        <dbReference type="EMBL" id="AWN22528.1"/>
    </source>
</evidence>
<dbReference type="PROSITE" id="PS50109">
    <property type="entry name" value="HIS_KIN"/>
    <property type="match status" value="1"/>
</dbReference>
<dbReference type="SMART" id="SM00388">
    <property type="entry name" value="HisKA"/>
    <property type="match status" value="1"/>
</dbReference>
<sequence>MQRSSTSPRFAVAAYDALNANIAILNAEGEILAVNRAWTNFARRYDGDSGVGQNYLRICDQTTGDDQAVAYTIAAGIRDTLANPDHLTEVEYPCALPSGVHYFLARVSGFEQDGESFAVVAHQDITRRKHAELEVRELNRHLEERVLERTQALSEREQQLQERNRELERIQAELEERNLELAQFTYVASHDLQEPLRILGMYNDLLQHRYGDHFDERGQTYLRHIAQQASRARQLVRDVLAFASISAQPGEEQVDMQALWEDIVPTLPWPHDAQVRCAPTPPVLGHAAQMRQLLNNLLGNSLKFRAERPLEVSLSVRELGEWAEFRLQDNGVGIAGPYTEKVFQMFQRSHALTPGNGIGLAVCRKIVERQGGTIHLESQEGAGTCVIFTLPLAPLHPAPDEAQDDAAALAAGSPSPKA</sequence>
<evidence type="ECO:0000256" key="6">
    <source>
        <dbReference type="SAM" id="Coils"/>
    </source>
</evidence>
<evidence type="ECO:0000313" key="10">
    <source>
        <dbReference type="Proteomes" id="UP000245368"/>
    </source>
</evidence>
<reference evidence="9 10" key="1">
    <citation type="submission" date="2018-05" db="EMBL/GenBank/DDBJ databases">
        <title>Complete Genome Sequence of Deinococcus sp. strain 17bor-2.</title>
        <authorList>
            <person name="Srinivasan S."/>
        </authorList>
    </citation>
    <scope>NUCLEOTIDE SEQUENCE [LARGE SCALE GENOMIC DNA]</scope>
    <source>
        <strain evidence="9 10">17bor-2</strain>
    </source>
</reference>
<dbReference type="SUPFAM" id="SSF55785">
    <property type="entry name" value="PYP-like sensor domain (PAS domain)"/>
    <property type="match status" value="1"/>
</dbReference>
<keyword evidence="6" id="KW-0175">Coiled coil</keyword>
<dbReference type="GO" id="GO:0030295">
    <property type="term" value="F:protein kinase activator activity"/>
    <property type="evidence" value="ECO:0007669"/>
    <property type="project" value="TreeGrafter"/>
</dbReference>
<dbReference type="AlphaFoldDB" id="A0A2Z3JL31"/>
<dbReference type="CDD" id="cd00082">
    <property type="entry name" value="HisKA"/>
    <property type="match status" value="1"/>
</dbReference>
<dbReference type="Pfam" id="PF00512">
    <property type="entry name" value="HisKA"/>
    <property type="match status" value="1"/>
</dbReference>
<feature type="region of interest" description="Disordered" evidence="7">
    <location>
        <begin position="399"/>
        <end position="418"/>
    </location>
</feature>
<name>A0A2Z3JL31_9DEIO</name>
<dbReference type="Gene3D" id="1.10.287.130">
    <property type="match status" value="1"/>
</dbReference>
<evidence type="ECO:0000259" key="8">
    <source>
        <dbReference type="PROSITE" id="PS50109"/>
    </source>
</evidence>
<evidence type="ECO:0000256" key="1">
    <source>
        <dbReference type="ARBA" id="ARBA00000085"/>
    </source>
</evidence>
<dbReference type="EMBL" id="CP029494">
    <property type="protein sequence ID" value="AWN22528.1"/>
    <property type="molecule type" value="Genomic_DNA"/>
</dbReference>
<organism evidence="9 10">
    <name type="scientific">Deinococcus irradiatisoli</name>
    <dbReference type="NCBI Taxonomy" id="2202254"/>
    <lineage>
        <taxon>Bacteria</taxon>
        <taxon>Thermotogati</taxon>
        <taxon>Deinococcota</taxon>
        <taxon>Deinococci</taxon>
        <taxon>Deinococcales</taxon>
        <taxon>Deinococcaceae</taxon>
        <taxon>Deinococcus</taxon>
    </lineage>
</organism>
<dbReference type="EC" id="2.7.13.3" evidence="2"/>
<dbReference type="InterPro" id="IPR036097">
    <property type="entry name" value="HisK_dim/P_sf"/>
</dbReference>
<gene>
    <name evidence="9" type="ORF">DKM44_04155</name>
</gene>
<dbReference type="InterPro" id="IPR050351">
    <property type="entry name" value="BphY/WalK/GraS-like"/>
</dbReference>
<dbReference type="Gene3D" id="3.30.565.10">
    <property type="entry name" value="Histidine kinase-like ATPase, C-terminal domain"/>
    <property type="match status" value="1"/>
</dbReference>
<protein>
    <recommendedName>
        <fullName evidence="2">histidine kinase</fullName>
        <ecNumber evidence="2">2.7.13.3</ecNumber>
    </recommendedName>
</protein>
<dbReference type="InterPro" id="IPR004358">
    <property type="entry name" value="Sig_transdc_His_kin-like_C"/>
</dbReference>
<dbReference type="InterPro" id="IPR035965">
    <property type="entry name" value="PAS-like_dom_sf"/>
</dbReference>
<dbReference type="PANTHER" id="PTHR42878:SF15">
    <property type="entry name" value="BACTERIOPHYTOCHROME"/>
    <property type="match status" value="1"/>
</dbReference>
<evidence type="ECO:0000256" key="3">
    <source>
        <dbReference type="ARBA" id="ARBA00022553"/>
    </source>
</evidence>
<dbReference type="InterPro" id="IPR003661">
    <property type="entry name" value="HisK_dim/P_dom"/>
</dbReference>
<dbReference type="RefSeq" id="WP_109825679.1">
    <property type="nucleotide sequence ID" value="NZ_CP029494.1"/>
</dbReference>
<dbReference type="SMART" id="SM00387">
    <property type="entry name" value="HATPase_c"/>
    <property type="match status" value="1"/>
</dbReference>
<feature type="compositionally biased region" description="Low complexity" evidence="7">
    <location>
        <begin position="405"/>
        <end position="418"/>
    </location>
</feature>
<proteinExistence type="predicted"/>
<keyword evidence="3" id="KW-0597">Phosphoprotein</keyword>
<dbReference type="Proteomes" id="UP000245368">
    <property type="component" value="Chromosome"/>
</dbReference>
<keyword evidence="5 9" id="KW-0418">Kinase</keyword>
<keyword evidence="4" id="KW-0808">Transferase</keyword>
<dbReference type="InterPro" id="IPR005467">
    <property type="entry name" value="His_kinase_dom"/>
</dbReference>
<dbReference type="OrthoDB" id="9790669at2"/>
<evidence type="ECO:0000256" key="4">
    <source>
        <dbReference type="ARBA" id="ARBA00022679"/>
    </source>
</evidence>
<dbReference type="SUPFAM" id="SSF47384">
    <property type="entry name" value="Homodimeric domain of signal transducing histidine kinase"/>
    <property type="match status" value="1"/>
</dbReference>
<dbReference type="Gene3D" id="3.30.450.20">
    <property type="entry name" value="PAS domain"/>
    <property type="match status" value="1"/>
</dbReference>
<evidence type="ECO:0000256" key="5">
    <source>
        <dbReference type="ARBA" id="ARBA00022777"/>
    </source>
</evidence>
<dbReference type="KEGG" id="dez:DKM44_04155"/>
<accession>A0A2Z3JL31</accession>
<dbReference type="SUPFAM" id="SSF55874">
    <property type="entry name" value="ATPase domain of HSP90 chaperone/DNA topoisomerase II/histidine kinase"/>
    <property type="match status" value="1"/>
</dbReference>
<dbReference type="PRINTS" id="PR00344">
    <property type="entry name" value="BCTRLSENSOR"/>
</dbReference>
<dbReference type="GO" id="GO:0000155">
    <property type="term" value="F:phosphorelay sensor kinase activity"/>
    <property type="evidence" value="ECO:0007669"/>
    <property type="project" value="InterPro"/>
</dbReference>
<dbReference type="Pfam" id="PF02518">
    <property type="entry name" value="HATPase_c"/>
    <property type="match status" value="1"/>
</dbReference>
<comment type="catalytic activity">
    <reaction evidence="1">
        <text>ATP + protein L-histidine = ADP + protein N-phospho-L-histidine.</text>
        <dbReference type="EC" id="2.7.13.3"/>
    </reaction>
</comment>
<feature type="domain" description="Histidine kinase" evidence="8">
    <location>
        <begin position="187"/>
        <end position="394"/>
    </location>
</feature>
<dbReference type="GO" id="GO:0000156">
    <property type="term" value="F:phosphorelay response regulator activity"/>
    <property type="evidence" value="ECO:0007669"/>
    <property type="project" value="TreeGrafter"/>
</dbReference>
<dbReference type="GO" id="GO:0007234">
    <property type="term" value="P:osmosensory signaling via phosphorelay pathway"/>
    <property type="evidence" value="ECO:0007669"/>
    <property type="project" value="TreeGrafter"/>
</dbReference>
<feature type="coiled-coil region" evidence="6">
    <location>
        <begin position="150"/>
        <end position="180"/>
    </location>
</feature>
<keyword evidence="10" id="KW-1185">Reference proteome</keyword>
<dbReference type="InterPro" id="IPR036890">
    <property type="entry name" value="HATPase_C_sf"/>
</dbReference>
<dbReference type="InterPro" id="IPR003594">
    <property type="entry name" value="HATPase_dom"/>
</dbReference>
<dbReference type="PANTHER" id="PTHR42878">
    <property type="entry name" value="TWO-COMPONENT HISTIDINE KINASE"/>
    <property type="match status" value="1"/>
</dbReference>
<evidence type="ECO:0000256" key="2">
    <source>
        <dbReference type="ARBA" id="ARBA00012438"/>
    </source>
</evidence>